<evidence type="ECO:0000313" key="1">
    <source>
        <dbReference type="EMBL" id="MBD2183769.1"/>
    </source>
</evidence>
<organism evidence="1 2">
    <name type="scientific">Aerosakkonema funiforme FACHB-1375</name>
    <dbReference type="NCBI Taxonomy" id="2949571"/>
    <lineage>
        <taxon>Bacteria</taxon>
        <taxon>Bacillati</taxon>
        <taxon>Cyanobacteriota</taxon>
        <taxon>Cyanophyceae</taxon>
        <taxon>Oscillatoriophycideae</taxon>
        <taxon>Aerosakkonematales</taxon>
        <taxon>Aerosakkonemataceae</taxon>
        <taxon>Aerosakkonema</taxon>
    </lineage>
</organism>
<keyword evidence="2" id="KW-1185">Reference proteome</keyword>
<sequence length="153" mass="17634">MKAKIEISQKSLYETDYLKWMETTIENLRVGDYSNIDWENLIDEIGDIGRSERKNLKSNLVVVLTHLLKWQYQPEFRSGSWKGSIVEHRRRIREALKDSPSLKPYLEEVFAECYADAVEIASAETGPSVQTFPQLCPYSSSEVLDANFLPESL</sequence>
<dbReference type="AlphaFoldDB" id="A0A926VHC6"/>
<dbReference type="RefSeq" id="WP_190468806.1">
    <property type="nucleotide sequence ID" value="NZ_JACJPW010000064.1"/>
</dbReference>
<dbReference type="PANTHER" id="PTHR34235">
    <property type="entry name" value="SLR1203 PROTEIN-RELATED"/>
    <property type="match status" value="1"/>
</dbReference>
<dbReference type="PANTHER" id="PTHR34235:SF3">
    <property type="entry name" value="SLR1203 PROTEIN"/>
    <property type="match status" value="1"/>
</dbReference>
<reference evidence="1" key="1">
    <citation type="journal article" date="2015" name="ISME J.">
        <title>Draft Genome Sequence of Streptomyces incarnatus NRRL8089, which Produces the Nucleoside Antibiotic Sinefungin.</title>
        <authorList>
            <person name="Oshima K."/>
            <person name="Hattori M."/>
            <person name="Shimizu H."/>
            <person name="Fukuda K."/>
            <person name="Nemoto M."/>
            <person name="Inagaki K."/>
            <person name="Tamura T."/>
        </authorList>
    </citation>
    <scope>NUCLEOTIDE SEQUENCE</scope>
    <source>
        <strain evidence="1">FACHB-1375</strain>
    </source>
</reference>
<reference evidence="1" key="2">
    <citation type="submission" date="2020-08" db="EMBL/GenBank/DDBJ databases">
        <authorList>
            <person name="Chen M."/>
            <person name="Teng W."/>
            <person name="Zhao L."/>
            <person name="Hu C."/>
            <person name="Zhou Y."/>
            <person name="Han B."/>
            <person name="Song L."/>
            <person name="Shu W."/>
        </authorList>
    </citation>
    <scope>NUCLEOTIDE SEQUENCE</scope>
    <source>
        <strain evidence="1">FACHB-1375</strain>
    </source>
</reference>
<evidence type="ECO:0000313" key="2">
    <source>
        <dbReference type="Proteomes" id="UP000641646"/>
    </source>
</evidence>
<dbReference type="Proteomes" id="UP000641646">
    <property type="component" value="Unassembled WGS sequence"/>
</dbReference>
<gene>
    <name evidence="1" type="ORF">H6G03_22340</name>
</gene>
<dbReference type="EMBL" id="JACJPW010000064">
    <property type="protein sequence ID" value="MBD2183769.1"/>
    <property type="molecule type" value="Genomic_DNA"/>
</dbReference>
<dbReference type="InterPro" id="IPR002636">
    <property type="entry name" value="DUF29"/>
</dbReference>
<name>A0A926VHC6_9CYAN</name>
<proteinExistence type="predicted"/>
<accession>A0A926VHC6</accession>
<comment type="caution">
    <text evidence="1">The sequence shown here is derived from an EMBL/GenBank/DDBJ whole genome shotgun (WGS) entry which is preliminary data.</text>
</comment>
<dbReference type="Gene3D" id="1.20.1220.20">
    <property type="entry name" value="Uncharcterised protein PF01724"/>
    <property type="match status" value="1"/>
</dbReference>
<dbReference type="Pfam" id="PF01724">
    <property type="entry name" value="DUF29"/>
    <property type="match status" value="1"/>
</dbReference>
<protein>
    <submittedName>
        <fullName evidence="1">DUF29 domain-containing protein</fullName>
    </submittedName>
</protein>